<dbReference type="InterPro" id="IPR032710">
    <property type="entry name" value="NTF2-like_dom_sf"/>
</dbReference>
<gene>
    <name evidence="2" type="ORF">CP49_34005</name>
</gene>
<comment type="caution">
    <text evidence="2">The sequence shown here is derived from an EMBL/GenBank/DDBJ whole genome shotgun (WGS) entry which is preliminary data.</text>
</comment>
<dbReference type="AlphaFoldDB" id="A0A0R3KPU5"/>
<dbReference type="InterPro" id="IPR027843">
    <property type="entry name" value="DUF4440"/>
</dbReference>
<dbReference type="SUPFAM" id="SSF54427">
    <property type="entry name" value="NTF2-like"/>
    <property type="match status" value="1"/>
</dbReference>
<protein>
    <recommendedName>
        <fullName evidence="1">DUF4440 domain-containing protein</fullName>
    </recommendedName>
</protein>
<evidence type="ECO:0000313" key="2">
    <source>
        <dbReference type="EMBL" id="KRQ94479.1"/>
    </source>
</evidence>
<evidence type="ECO:0000313" key="3">
    <source>
        <dbReference type="Proteomes" id="UP000051913"/>
    </source>
</evidence>
<dbReference type="Gene3D" id="3.10.450.50">
    <property type="match status" value="1"/>
</dbReference>
<dbReference type="RefSeq" id="WP_057854982.1">
    <property type="nucleotide sequence ID" value="NZ_LLXX01000210.1"/>
</dbReference>
<reference evidence="2 3" key="1">
    <citation type="submission" date="2014-03" db="EMBL/GenBank/DDBJ databases">
        <title>Bradyrhizobium valentinum sp. nov., isolated from effective nodules of Lupinus mariae-josephae, a lupine endemic of basic-lime soils in Eastern Spain.</title>
        <authorList>
            <person name="Duran D."/>
            <person name="Rey L."/>
            <person name="Navarro A."/>
            <person name="Busquets A."/>
            <person name="Imperial J."/>
            <person name="Ruiz-Argueso T."/>
        </authorList>
    </citation>
    <scope>NUCLEOTIDE SEQUENCE [LARGE SCALE GENOMIC DNA]</scope>
    <source>
        <strain evidence="2 3">LmjM3</strain>
    </source>
</reference>
<dbReference type="STRING" id="1518501.CQ10_16695"/>
<name>A0A0R3KPU5_9BRAD</name>
<organism evidence="2 3">
    <name type="scientific">Bradyrhizobium valentinum</name>
    <dbReference type="NCBI Taxonomy" id="1518501"/>
    <lineage>
        <taxon>Bacteria</taxon>
        <taxon>Pseudomonadati</taxon>
        <taxon>Pseudomonadota</taxon>
        <taxon>Alphaproteobacteria</taxon>
        <taxon>Hyphomicrobiales</taxon>
        <taxon>Nitrobacteraceae</taxon>
        <taxon>Bradyrhizobium</taxon>
    </lineage>
</organism>
<keyword evidence="3" id="KW-1185">Reference proteome</keyword>
<dbReference type="Proteomes" id="UP000051913">
    <property type="component" value="Unassembled WGS sequence"/>
</dbReference>
<proteinExistence type="predicted"/>
<feature type="domain" description="DUF4440" evidence="1">
    <location>
        <begin position="17"/>
        <end position="124"/>
    </location>
</feature>
<dbReference type="EMBL" id="LLXX01000210">
    <property type="protein sequence ID" value="KRQ94479.1"/>
    <property type="molecule type" value="Genomic_DNA"/>
</dbReference>
<accession>A0A0R3KPU5</accession>
<evidence type="ECO:0000259" key="1">
    <source>
        <dbReference type="Pfam" id="PF14534"/>
    </source>
</evidence>
<dbReference type="Pfam" id="PF14534">
    <property type="entry name" value="DUF4440"/>
    <property type="match status" value="1"/>
</dbReference>
<sequence length="136" mass="15313">MSTYTADQDPSPEAEFIRDTERARLRALVEGDIETAGRLHAAEFQLITPIGMALSKKDYLGAIASGQIKYLAWEPGPIAVRHHQSHAVIRYRARLEVVFGGHRVAPGDYWHTDTYEHRDGQWMVVWSQATAISPMP</sequence>